<accession>A0A4Y3RTX1</accession>
<name>A0A4Y3RTX1_9ACTN</name>
<reference evidence="2 3" key="1">
    <citation type="submission" date="2019-06" db="EMBL/GenBank/DDBJ databases">
        <title>Whole genome shotgun sequence of Streptomyces gardneri NBRC 12865.</title>
        <authorList>
            <person name="Hosoyama A."/>
            <person name="Uohara A."/>
            <person name="Ohji S."/>
            <person name="Ichikawa N."/>
        </authorList>
    </citation>
    <scope>NUCLEOTIDE SEQUENCE [LARGE SCALE GENOMIC DNA]</scope>
    <source>
        <strain evidence="2 3">NBRC 12865</strain>
    </source>
</reference>
<dbReference type="EMBL" id="BJMN01000032">
    <property type="protein sequence ID" value="GEB59360.1"/>
    <property type="molecule type" value="Genomic_DNA"/>
</dbReference>
<evidence type="ECO:0000313" key="2">
    <source>
        <dbReference type="EMBL" id="GEB59360.1"/>
    </source>
</evidence>
<dbReference type="Proteomes" id="UP000315226">
    <property type="component" value="Unassembled WGS sequence"/>
</dbReference>
<comment type="caution">
    <text evidence="2">The sequence shown here is derived from an EMBL/GenBank/DDBJ whole genome shotgun (WGS) entry which is preliminary data.</text>
</comment>
<evidence type="ECO:0000313" key="3">
    <source>
        <dbReference type="Proteomes" id="UP000315226"/>
    </source>
</evidence>
<organism evidence="2 3">
    <name type="scientific">Streptomyces gardneri</name>
    <dbReference type="NCBI Taxonomy" id="66892"/>
    <lineage>
        <taxon>Bacteria</taxon>
        <taxon>Bacillati</taxon>
        <taxon>Actinomycetota</taxon>
        <taxon>Actinomycetes</taxon>
        <taxon>Kitasatosporales</taxon>
        <taxon>Streptomycetaceae</taxon>
        <taxon>Streptomyces</taxon>
    </lineage>
</organism>
<protein>
    <submittedName>
        <fullName evidence="2">Uncharacterized protein</fullName>
    </submittedName>
</protein>
<gene>
    <name evidence="2" type="ORF">SGA01_49650</name>
</gene>
<evidence type="ECO:0000256" key="1">
    <source>
        <dbReference type="SAM" id="MobiDB-lite"/>
    </source>
</evidence>
<proteinExistence type="predicted"/>
<keyword evidence="3" id="KW-1185">Reference proteome</keyword>
<dbReference type="AlphaFoldDB" id="A0A4Y3RTX1"/>
<sequence>MSPSICFLKVSMESALYLTAAARIPDAIPPNEASMPALLPRVNNRARPTKSRSPL</sequence>
<feature type="region of interest" description="Disordered" evidence="1">
    <location>
        <begin position="31"/>
        <end position="55"/>
    </location>
</feature>